<organism evidence="2 3">
    <name type="scientific">Amycolatopsis echigonensis</name>
    <dbReference type="NCBI Taxonomy" id="2576905"/>
    <lineage>
        <taxon>Bacteria</taxon>
        <taxon>Bacillati</taxon>
        <taxon>Actinomycetota</taxon>
        <taxon>Actinomycetes</taxon>
        <taxon>Pseudonocardiales</taxon>
        <taxon>Pseudonocardiaceae</taxon>
        <taxon>Amycolatopsis</taxon>
    </lineage>
</organism>
<feature type="region of interest" description="Disordered" evidence="1">
    <location>
        <begin position="183"/>
        <end position="206"/>
    </location>
</feature>
<sequence length="206" mass="21830">MAEVEPGLLLQGVREAVQAARDGGAAADRSLAALSALRALRALRDQLGEWEPELIAAARAAGASWAALAPALGVASRQAAERRYLRLRPSATGETTGEARVDAERGRRAGDRAVADWARRNAAVLRRLAAEASAAPDLDPAGQESADRLGVALGEDDVTNLLPPLADVRVHLEPRHAALADRVGEISEHTNRLRQDAAGQRRGRSR</sequence>
<reference evidence="2 3" key="1">
    <citation type="submission" date="2017-12" db="EMBL/GenBank/DDBJ databases">
        <title>Sequencing the genomes of 1000 Actinobacteria strains.</title>
        <authorList>
            <person name="Klenk H.-P."/>
        </authorList>
    </citation>
    <scope>NUCLEOTIDE SEQUENCE [LARGE SCALE GENOMIC DNA]</scope>
    <source>
        <strain evidence="2 3">DSM 45165</strain>
    </source>
</reference>
<gene>
    <name evidence="2" type="ORF">ATK30_7739</name>
</gene>
<evidence type="ECO:0000313" key="3">
    <source>
        <dbReference type="Proteomes" id="UP000233750"/>
    </source>
</evidence>
<dbReference type="RefSeq" id="WP_101439583.1">
    <property type="nucleotide sequence ID" value="NZ_PJMY01000003.1"/>
</dbReference>
<dbReference type="AlphaFoldDB" id="A0A2N3WSC2"/>
<dbReference type="EMBL" id="PJMY01000003">
    <property type="protein sequence ID" value="PKV96777.1"/>
    <property type="molecule type" value="Genomic_DNA"/>
</dbReference>
<dbReference type="Proteomes" id="UP000233750">
    <property type="component" value="Unassembled WGS sequence"/>
</dbReference>
<evidence type="ECO:0008006" key="4">
    <source>
        <dbReference type="Google" id="ProtNLM"/>
    </source>
</evidence>
<protein>
    <recommendedName>
        <fullName evidence="4">HSP18 transcriptional regulator</fullName>
    </recommendedName>
</protein>
<accession>A0A2N3WSC2</accession>
<dbReference type="OrthoDB" id="3827740at2"/>
<name>A0A2N3WSC2_9PSEU</name>
<evidence type="ECO:0000256" key="1">
    <source>
        <dbReference type="SAM" id="MobiDB-lite"/>
    </source>
</evidence>
<keyword evidence="3" id="KW-1185">Reference proteome</keyword>
<feature type="compositionally biased region" description="Basic and acidic residues" evidence="1">
    <location>
        <begin position="183"/>
        <end position="195"/>
    </location>
</feature>
<proteinExistence type="predicted"/>
<comment type="caution">
    <text evidence="2">The sequence shown here is derived from an EMBL/GenBank/DDBJ whole genome shotgun (WGS) entry which is preliminary data.</text>
</comment>
<evidence type="ECO:0000313" key="2">
    <source>
        <dbReference type="EMBL" id="PKV96777.1"/>
    </source>
</evidence>